<dbReference type="Gene3D" id="1.10.10.10">
    <property type="entry name" value="Winged helix-like DNA-binding domain superfamily/Winged helix DNA-binding domain"/>
    <property type="match status" value="2"/>
</dbReference>
<dbReference type="SUPFAM" id="SSF46785">
    <property type="entry name" value="Winged helix' DNA-binding domain"/>
    <property type="match status" value="1"/>
</dbReference>
<dbReference type="InterPro" id="IPR051797">
    <property type="entry name" value="TrmB-like"/>
</dbReference>
<evidence type="ECO:0000259" key="1">
    <source>
        <dbReference type="SMART" id="SM00421"/>
    </source>
</evidence>
<dbReference type="InterPro" id="IPR036388">
    <property type="entry name" value="WH-like_DNA-bd_sf"/>
</dbReference>
<evidence type="ECO:0000313" key="2">
    <source>
        <dbReference type="EMBL" id="THV43134.1"/>
    </source>
</evidence>
<dbReference type="InterPro" id="IPR000792">
    <property type="entry name" value="Tscrpt_reg_LuxR_C"/>
</dbReference>
<protein>
    <recommendedName>
        <fullName evidence="1">HTH luxR-type domain-containing protein</fullName>
    </recommendedName>
</protein>
<dbReference type="PANTHER" id="PTHR34293:SF1">
    <property type="entry name" value="HTH-TYPE TRANSCRIPTIONAL REGULATOR TRMBL2"/>
    <property type="match status" value="1"/>
</dbReference>
<reference evidence="2 3" key="2">
    <citation type="submission" date="2019-05" db="EMBL/GenBank/DDBJ databases">
        <title>Glycomyces buryatensis sp. nov.</title>
        <authorList>
            <person name="Nikitina E."/>
        </authorList>
    </citation>
    <scope>NUCLEOTIDE SEQUENCE [LARGE SCALE GENOMIC DNA]</scope>
    <source>
        <strain evidence="2 3">18</strain>
    </source>
</reference>
<keyword evidence="3" id="KW-1185">Reference proteome</keyword>
<dbReference type="EMBL" id="STGY01000007">
    <property type="protein sequence ID" value="THV43134.1"/>
    <property type="molecule type" value="Genomic_DNA"/>
</dbReference>
<organism evidence="2 3">
    <name type="scientific">Glycomyces buryatensis</name>
    <dbReference type="NCBI Taxonomy" id="2570927"/>
    <lineage>
        <taxon>Bacteria</taxon>
        <taxon>Bacillati</taxon>
        <taxon>Actinomycetota</taxon>
        <taxon>Actinomycetes</taxon>
        <taxon>Glycomycetales</taxon>
        <taxon>Glycomycetaceae</taxon>
        <taxon>Glycomyces</taxon>
    </lineage>
</organism>
<gene>
    <name evidence="2" type="ORF">FAB82_02575</name>
</gene>
<dbReference type="GO" id="GO:0006355">
    <property type="term" value="P:regulation of DNA-templated transcription"/>
    <property type="evidence" value="ECO:0007669"/>
    <property type="project" value="InterPro"/>
</dbReference>
<accession>A0A4S8QR42</accession>
<reference evidence="3" key="1">
    <citation type="submission" date="2019-04" db="EMBL/GenBank/DDBJ databases">
        <title>Nocardioides xinjiangensis sp. nov.</title>
        <authorList>
            <person name="Liu S."/>
        </authorList>
    </citation>
    <scope>NUCLEOTIDE SEQUENCE [LARGE SCALE GENOMIC DNA]</scope>
    <source>
        <strain evidence="3">18</strain>
    </source>
</reference>
<dbReference type="RefSeq" id="WP_136532975.1">
    <property type="nucleotide sequence ID" value="NZ_STGY01000007.1"/>
</dbReference>
<dbReference type="OrthoDB" id="5932488at2"/>
<comment type="caution">
    <text evidence="2">The sequence shown here is derived from an EMBL/GenBank/DDBJ whole genome shotgun (WGS) entry which is preliminary data.</text>
</comment>
<evidence type="ECO:0000313" key="3">
    <source>
        <dbReference type="Proteomes" id="UP000308760"/>
    </source>
</evidence>
<proteinExistence type="predicted"/>
<dbReference type="InterPro" id="IPR016032">
    <property type="entry name" value="Sig_transdc_resp-reg_C-effctor"/>
</dbReference>
<sequence length="327" mass="35961">MTDNDEGEAATGLDEISERIYRLLLTKADASVSQLATESGSPPARTRTVLADLVEGGFATMAADSRFRAVAPDIVLGSRITLQLNAVRGRYEALRELMEIHRASPGPGGRDDRGRWEQVIGAVAIRSRLGQLRESAEHSVRTFVRPPLVLPMPDGDQHRELQDRGVRFRHLFDRAVLDSDPDATYLRRALEWRDEIRFAKRLPLKLVIIDSSATMIEETAPGRPRAIITANQSIVELTAALFEQLWTTAVPAPNGDPGAEADGDSVEPGDHLLLSLLIAGLTDQAIASKLGIGLRTVQRRVRELMDLADVDTRIQLGWHAAKHGWVP</sequence>
<dbReference type="SMART" id="SM00421">
    <property type="entry name" value="HTH_LUXR"/>
    <property type="match status" value="1"/>
</dbReference>
<dbReference type="AlphaFoldDB" id="A0A4S8QR42"/>
<dbReference type="GO" id="GO:0003677">
    <property type="term" value="F:DNA binding"/>
    <property type="evidence" value="ECO:0007669"/>
    <property type="project" value="InterPro"/>
</dbReference>
<dbReference type="PANTHER" id="PTHR34293">
    <property type="entry name" value="HTH-TYPE TRANSCRIPTIONAL REGULATOR TRMBL2"/>
    <property type="match status" value="1"/>
</dbReference>
<dbReference type="InterPro" id="IPR036390">
    <property type="entry name" value="WH_DNA-bd_sf"/>
</dbReference>
<name>A0A4S8QR42_9ACTN</name>
<dbReference type="SUPFAM" id="SSF46894">
    <property type="entry name" value="C-terminal effector domain of the bipartite response regulators"/>
    <property type="match status" value="1"/>
</dbReference>
<feature type="domain" description="HTH luxR-type" evidence="1">
    <location>
        <begin position="263"/>
        <end position="320"/>
    </location>
</feature>
<dbReference type="Proteomes" id="UP000308760">
    <property type="component" value="Unassembled WGS sequence"/>
</dbReference>